<feature type="region of interest" description="Disordered" evidence="1">
    <location>
        <begin position="174"/>
        <end position="210"/>
    </location>
</feature>
<dbReference type="Proteomes" id="UP000594638">
    <property type="component" value="Unassembled WGS sequence"/>
</dbReference>
<accession>A0A8S0UWL9</accession>
<gene>
    <name evidence="2" type="ORF">OLEA9_A018915</name>
</gene>
<sequence>MISENIVRILPSGTLIIFLQSHHKLLPDSLDILVSLEKLLDMKSSEPWSYHRLPTFTATFPAIINSEDEDNENDLLRTRDHGTNKSSLKNGVVQKSKSFLQPYDIAKEGISKQVRALRKKLQQIELLEEKMVKGHPFDDQQVAKLQMRSALQSSLSELGVPTETVKTKAYSFVDEKESRKGASRKQRKKSKQKAAQKDEEPNNNDTSAESDLIKAFLDIEVSQVANKEKDAHMKSAEASQEIKISQFCNKNTIADVPKNKTGSTASSKKQNKKGGLSMFLSGALDDIPKSVAPPPMIPKIEGPAWDGAKISKGSTTLREIQDEQSKTRARTPPSLSCPSLRNIQLQQRKQHQGISHSPKTRTIGFSVMSGQGSPSESGVVNRWFKPETDAPSSIRSIQIEERAMKDLKRFHSSVKIVNNQS</sequence>
<evidence type="ECO:0000256" key="1">
    <source>
        <dbReference type="SAM" id="MobiDB-lite"/>
    </source>
</evidence>
<dbReference type="AlphaFoldDB" id="A0A8S0UWL9"/>
<dbReference type="OrthoDB" id="1893551at2759"/>
<evidence type="ECO:0000313" key="2">
    <source>
        <dbReference type="EMBL" id="CAA3023845.1"/>
    </source>
</evidence>
<comment type="caution">
    <text evidence="2">The sequence shown here is derived from an EMBL/GenBank/DDBJ whole genome shotgun (WGS) entry which is preliminary data.</text>
</comment>
<feature type="compositionally biased region" description="Basic residues" evidence="1">
    <location>
        <begin position="181"/>
        <end position="194"/>
    </location>
</feature>
<reference evidence="2 3" key="1">
    <citation type="submission" date="2019-12" db="EMBL/GenBank/DDBJ databases">
        <authorList>
            <person name="Alioto T."/>
            <person name="Alioto T."/>
            <person name="Gomez Garrido J."/>
        </authorList>
    </citation>
    <scope>NUCLEOTIDE SEQUENCE [LARGE SCALE GENOMIC DNA]</scope>
</reference>
<dbReference type="EMBL" id="CACTIH010009097">
    <property type="protein sequence ID" value="CAA3023845.1"/>
    <property type="molecule type" value="Genomic_DNA"/>
</dbReference>
<name>A0A8S0UWL9_OLEEU</name>
<feature type="region of interest" description="Disordered" evidence="1">
    <location>
        <begin position="254"/>
        <end position="274"/>
    </location>
</feature>
<proteinExistence type="predicted"/>
<protein>
    <submittedName>
        <fullName evidence="2">Macro domain-containing protein XCC3184</fullName>
    </submittedName>
</protein>
<keyword evidence="3" id="KW-1185">Reference proteome</keyword>
<evidence type="ECO:0000313" key="3">
    <source>
        <dbReference type="Proteomes" id="UP000594638"/>
    </source>
</evidence>
<organism evidence="2 3">
    <name type="scientific">Olea europaea subsp. europaea</name>
    <dbReference type="NCBI Taxonomy" id="158383"/>
    <lineage>
        <taxon>Eukaryota</taxon>
        <taxon>Viridiplantae</taxon>
        <taxon>Streptophyta</taxon>
        <taxon>Embryophyta</taxon>
        <taxon>Tracheophyta</taxon>
        <taxon>Spermatophyta</taxon>
        <taxon>Magnoliopsida</taxon>
        <taxon>eudicotyledons</taxon>
        <taxon>Gunneridae</taxon>
        <taxon>Pentapetalae</taxon>
        <taxon>asterids</taxon>
        <taxon>lamiids</taxon>
        <taxon>Lamiales</taxon>
        <taxon>Oleaceae</taxon>
        <taxon>Oleeae</taxon>
        <taxon>Olea</taxon>
    </lineage>
</organism>
<dbReference type="Gramene" id="OE9A018915T1">
    <property type="protein sequence ID" value="OE9A018915C1"/>
    <property type="gene ID" value="OE9A018915"/>
</dbReference>
<feature type="region of interest" description="Disordered" evidence="1">
    <location>
        <begin position="316"/>
        <end position="336"/>
    </location>
</feature>